<keyword evidence="1" id="KW-0479">Metal-binding</keyword>
<evidence type="ECO:0000256" key="4">
    <source>
        <dbReference type="ARBA" id="ARBA00023014"/>
    </source>
</evidence>
<comment type="caution">
    <text evidence="5">The sequence shown here is derived from an EMBL/GenBank/DDBJ whole genome shotgun (WGS) entry which is preliminary data.</text>
</comment>
<dbReference type="GO" id="GO:0051536">
    <property type="term" value="F:iron-sulfur cluster binding"/>
    <property type="evidence" value="ECO:0007669"/>
    <property type="project" value="UniProtKB-KW"/>
</dbReference>
<keyword evidence="3" id="KW-0408">Iron</keyword>
<organism evidence="5">
    <name type="scientific">Thermodesulfobacterium geofontis</name>
    <dbReference type="NCBI Taxonomy" id="1295609"/>
    <lineage>
        <taxon>Bacteria</taxon>
        <taxon>Pseudomonadati</taxon>
        <taxon>Thermodesulfobacteriota</taxon>
        <taxon>Thermodesulfobacteria</taxon>
        <taxon>Thermodesulfobacteriales</taxon>
        <taxon>Thermodesulfobacteriaceae</taxon>
        <taxon>Thermodesulfobacterium</taxon>
    </lineage>
</organism>
<dbReference type="SUPFAM" id="SSF51971">
    <property type="entry name" value="Nucleotide-binding domain"/>
    <property type="match status" value="1"/>
</dbReference>
<dbReference type="EMBL" id="DRWR01000027">
    <property type="protein sequence ID" value="HHQ15499.1"/>
    <property type="molecule type" value="Genomic_DNA"/>
</dbReference>
<evidence type="ECO:0000313" key="5">
    <source>
        <dbReference type="EMBL" id="HHQ15499.1"/>
    </source>
</evidence>
<name>A0A7V5XFH6_9BACT</name>
<protein>
    <submittedName>
        <fullName evidence="5">FAD-dependent oxidoreductase</fullName>
    </submittedName>
</protein>
<sequence>MSEMIGKVLVLGGGVTGIQAALDLSQLGYYVYLVEKKPTIGGMMAQLDKTFPTIECSI</sequence>
<dbReference type="Pfam" id="PF12831">
    <property type="entry name" value="FAD_oxidored"/>
    <property type="match status" value="1"/>
</dbReference>
<accession>A0A7V5XFH6</accession>
<evidence type="ECO:0000256" key="3">
    <source>
        <dbReference type="ARBA" id="ARBA00023004"/>
    </source>
</evidence>
<keyword evidence="2" id="KW-0560">Oxidoreductase</keyword>
<evidence type="ECO:0000256" key="2">
    <source>
        <dbReference type="ARBA" id="ARBA00023002"/>
    </source>
</evidence>
<dbReference type="PANTHER" id="PTHR43498">
    <property type="entry name" value="FERREDOXIN:COB-COM HETERODISULFIDE REDUCTASE SUBUNIT A"/>
    <property type="match status" value="1"/>
</dbReference>
<proteinExistence type="predicted"/>
<reference evidence="5" key="1">
    <citation type="journal article" date="2020" name="mSystems">
        <title>Genome- and Community-Level Interaction Insights into Carbon Utilization and Element Cycling Functions of Hydrothermarchaeota in Hydrothermal Sediment.</title>
        <authorList>
            <person name="Zhou Z."/>
            <person name="Liu Y."/>
            <person name="Xu W."/>
            <person name="Pan J."/>
            <person name="Luo Z.H."/>
            <person name="Li M."/>
        </authorList>
    </citation>
    <scope>NUCLEOTIDE SEQUENCE [LARGE SCALE GENOMIC DNA]</scope>
    <source>
        <strain evidence="5">SpSt-106</strain>
    </source>
</reference>
<evidence type="ECO:0000256" key="1">
    <source>
        <dbReference type="ARBA" id="ARBA00022723"/>
    </source>
</evidence>
<dbReference type="AlphaFoldDB" id="A0A7V5XFH6"/>
<dbReference type="GO" id="GO:0016491">
    <property type="term" value="F:oxidoreductase activity"/>
    <property type="evidence" value="ECO:0007669"/>
    <property type="project" value="UniProtKB-KW"/>
</dbReference>
<dbReference type="PANTHER" id="PTHR43498:SF1">
    <property type="entry name" value="COB--COM HETERODISULFIDE REDUCTASE IRON-SULFUR SUBUNIT A"/>
    <property type="match status" value="1"/>
</dbReference>
<dbReference type="InterPro" id="IPR039650">
    <property type="entry name" value="HdrA-like"/>
</dbReference>
<gene>
    <name evidence="5" type="ORF">ENM15_01590</name>
</gene>
<keyword evidence="4" id="KW-0411">Iron-sulfur</keyword>
<dbReference type="Gene3D" id="3.40.50.720">
    <property type="entry name" value="NAD(P)-binding Rossmann-like Domain"/>
    <property type="match status" value="1"/>
</dbReference>
<dbReference type="GO" id="GO:0046872">
    <property type="term" value="F:metal ion binding"/>
    <property type="evidence" value="ECO:0007669"/>
    <property type="project" value="UniProtKB-KW"/>
</dbReference>